<accession>A0A381L0A2</accession>
<dbReference type="AlphaFoldDB" id="A0A381L0A2"/>
<keyword evidence="1" id="KW-0732">Signal</keyword>
<feature type="signal peptide" evidence="1">
    <location>
        <begin position="1"/>
        <end position="21"/>
    </location>
</feature>
<feature type="chain" id="PRO_5016607141" evidence="1">
    <location>
        <begin position="22"/>
        <end position="112"/>
    </location>
</feature>
<organism evidence="2">
    <name type="scientific">Blumeria graminis f. sp. tritici 96224</name>
    <dbReference type="NCBI Taxonomy" id="1268274"/>
    <lineage>
        <taxon>Eukaryota</taxon>
        <taxon>Fungi</taxon>
        <taxon>Dikarya</taxon>
        <taxon>Ascomycota</taxon>
        <taxon>Pezizomycotina</taxon>
        <taxon>Leotiomycetes</taxon>
        <taxon>Erysiphales</taxon>
        <taxon>Erysiphaceae</taxon>
        <taxon>Blumeria</taxon>
    </lineage>
</organism>
<protein>
    <submittedName>
        <fullName evidence="2">BgtE-20076</fullName>
    </submittedName>
</protein>
<reference evidence="2" key="1">
    <citation type="submission" date="2018-07" db="EMBL/GenBank/DDBJ databases">
        <authorList>
            <person name="Quirk P.G."/>
            <person name="Krulwich T.A."/>
        </authorList>
    </citation>
    <scope>NUCLEOTIDE SEQUENCE</scope>
    <source>
        <strain evidence="2">96224</strain>
    </source>
</reference>
<evidence type="ECO:0000313" key="2">
    <source>
        <dbReference type="EMBL" id="SUZ07344.1"/>
    </source>
</evidence>
<dbReference type="EMBL" id="UIGY01000001">
    <property type="protein sequence ID" value="SUZ07344.1"/>
    <property type="molecule type" value="Genomic_DNA"/>
</dbReference>
<gene>
    <name evidence="2" type="ORF">BGT96224V2_LOCUS906</name>
</gene>
<proteinExistence type="predicted"/>
<evidence type="ECO:0000256" key="1">
    <source>
        <dbReference type="SAM" id="SignalP"/>
    </source>
</evidence>
<name>A0A381L0A2_BLUGR</name>
<sequence length="112" mass="12179">MKTFNLAPAIALWGLLGITSAGWTYKCGRHNFTLETVNEAVNAVTKRSFISTRAMGSGGSPGLKTKIPLRIDPQDTSTFYAILSIIEYAVLDVVVHVDGDENTGEFCKLENI</sequence>